<dbReference type="RefSeq" id="WP_194705825.1">
    <property type="nucleotide sequence ID" value="NZ_JADKPN010000002.1"/>
</dbReference>
<proteinExistence type="predicted"/>
<dbReference type="AlphaFoldDB" id="A0A930YDC0"/>
<evidence type="ECO:0000313" key="1">
    <source>
        <dbReference type="EMBL" id="MBF4762613.1"/>
    </source>
</evidence>
<accession>A0A930YDC0</accession>
<evidence type="ECO:0000313" key="2">
    <source>
        <dbReference type="Proteomes" id="UP000640489"/>
    </source>
</evidence>
<comment type="caution">
    <text evidence="1">The sequence shown here is derived from an EMBL/GenBank/DDBJ whole genome shotgun (WGS) entry which is preliminary data.</text>
</comment>
<protein>
    <submittedName>
        <fullName evidence="1">Uncharacterized protein</fullName>
    </submittedName>
</protein>
<name>A0A930YDC0_9ACTN</name>
<gene>
    <name evidence="1" type="ORF">ISU07_05700</name>
</gene>
<reference evidence="1" key="1">
    <citation type="submission" date="2020-11" db="EMBL/GenBank/DDBJ databases">
        <title>Nocardioides sp. nov., isolated from Soil of Cynanchum wilfordii Hemsley rhizosphere.</title>
        <authorList>
            <person name="Lee J.-S."/>
            <person name="Suh M.K."/>
            <person name="Kim J.-S."/>
        </authorList>
    </citation>
    <scope>NUCLEOTIDE SEQUENCE</scope>
    <source>
        <strain evidence="1">KCTC 19275</strain>
    </source>
</reference>
<keyword evidence="2" id="KW-1185">Reference proteome</keyword>
<dbReference type="EMBL" id="JADKPN010000002">
    <property type="protein sequence ID" value="MBF4762613.1"/>
    <property type="molecule type" value="Genomic_DNA"/>
</dbReference>
<organism evidence="1 2">
    <name type="scientific">Nocardioides islandensis</name>
    <dbReference type="NCBI Taxonomy" id="433663"/>
    <lineage>
        <taxon>Bacteria</taxon>
        <taxon>Bacillati</taxon>
        <taxon>Actinomycetota</taxon>
        <taxon>Actinomycetes</taxon>
        <taxon>Propionibacteriales</taxon>
        <taxon>Nocardioidaceae</taxon>
        <taxon>Nocardioides</taxon>
    </lineage>
</organism>
<dbReference type="Proteomes" id="UP000640489">
    <property type="component" value="Unassembled WGS sequence"/>
</dbReference>
<sequence length="59" mass="6125">MSTVAQSLAQAVDPACSVPPKDGLPPCDNCGAGMRWETSHQRCDRCGHIVPCCEGAPLG</sequence>